<organism evidence="2 3">
    <name type="scientific">Brachionus plicatilis</name>
    <name type="common">Marine rotifer</name>
    <name type="synonym">Brachionus muelleri</name>
    <dbReference type="NCBI Taxonomy" id="10195"/>
    <lineage>
        <taxon>Eukaryota</taxon>
        <taxon>Metazoa</taxon>
        <taxon>Spiralia</taxon>
        <taxon>Gnathifera</taxon>
        <taxon>Rotifera</taxon>
        <taxon>Eurotatoria</taxon>
        <taxon>Monogononta</taxon>
        <taxon>Pseudotrocha</taxon>
        <taxon>Ploima</taxon>
        <taxon>Brachionidae</taxon>
        <taxon>Brachionus</taxon>
    </lineage>
</organism>
<accession>A0A3M7P8T3</accession>
<evidence type="ECO:0000313" key="3">
    <source>
        <dbReference type="Proteomes" id="UP000276133"/>
    </source>
</evidence>
<feature type="compositionally biased region" description="Low complexity" evidence="1">
    <location>
        <begin position="68"/>
        <end position="111"/>
    </location>
</feature>
<comment type="caution">
    <text evidence="2">The sequence shown here is derived from an EMBL/GenBank/DDBJ whole genome shotgun (WGS) entry which is preliminary data.</text>
</comment>
<reference evidence="2 3" key="1">
    <citation type="journal article" date="2018" name="Sci. Rep.">
        <title>Genomic signatures of local adaptation to the degree of environmental predictability in rotifers.</title>
        <authorList>
            <person name="Franch-Gras L."/>
            <person name="Hahn C."/>
            <person name="Garcia-Roger E.M."/>
            <person name="Carmona M.J."/>
            <person name="Serra M."/>
            <person name="Gomez A."/>
        </authorList>
    </citation>
    <scope>NUCLEOTIDE SEQUENCE [LARGE SCALE GENOMIC DNA]</scope>
    <source>
        <strain evidence="2">HYR1</strain>
    </source>
</reference>
<evidence type="ECO:0000313" key="2">
    <source>
        <dbReference type="EMBL" id="RMZ95379.1"/>
    </source>
</evidence>
<dbReference type="Proteomes" id="UP000276133">
    <property type="component" value="Unassembled WGS sequence"/>
</dbReference>
<proteinExistence type="predicted"/>
<sequence>MKEVMVPFEVRVEWVEDDSRSKHHVLDIIMNNGGDDKGGMSGIESSPQKQTVDRTDKSNARGREKHQNSTNTTTTTISNKPTTATTTISSKPTTITTTTSSSKPTTTPRTATISSTIITTSTTIYDTTARTPACGRRSID</sequence>
<feature type="region of interest" description="Disordered" evidence="1">
    <location>
        <begin position="29"/>
        <end position="111"/>
    </location>
</feature>
<gene>
    <name evidence="2" type="ORF">BpHYR1_022838</name>
</gene>
<dbReference type="AlphaFoldDB" id="A0A3M7P8T3"/>
<name>A0A3M7P8T3_BRAPC</name>
<protein>
    <submittedName>
        <fullName evidence="2">Uncharacterized protein</fullName>
    </submittedName>
</protein>
<feature type="compositionally biased region" description="Basic and acidic residues" evidence="1">
    <location>
        <begin position="51"/>
        <end position="67"/>
    </location>
</feature>
<evidence type="ECO:0000256" key="1">
    <source>
        <dbReference type="SAM" id="MobiDB-lite"/>
    </source>
</evidence>
<dbReference type="EMBL" id="REGN01012459">
    <property type="protein sequence ID" value="RMZ95379.1"/>
    <property type="molecule type" value="Genomic_DNA"/>
</dbReference>
<keyword evidence="3" id="KW-1185">Reference proteome</keyword>